<dbReference type="CDD" id="cd08551">
    <property type="entry name" value="Fe-ADH"/>
    <property type="match status" value="1"/>
</dbReference>
<accession>A0ABV8C047</accession>
<organism evidence="5 6">
    <name type="scientific">Lentzea rhizosphaerae</name>
    <dbReference type="NCBI Taxonomy" id="2041025"/>
    <lineage>
        <taxon>Bacteria</taxon>
        <taxon>Bacillati</taxon>
        <taxon>Actinomycetota</taxon>
        <taxon>Actinomycetes</taxon>
        <taxon>Pseudonocardiales</taxon>
        <taxon>Pseudonocardiaceae</taxon>
        <taxon>Lentzea</taxon>
    </lineage>
</organism>
<dbReference type="PANTHER" id="PTHR11496:SF102">
    <property type="entry name" value="ALCOHOL DEHYDROGENASE 4"/>
    <property type="match status" value="1"/>
</dbReference>
<dbReference type="Pfam" id="PF00465">
    <property type="entry name" value="Fe-ADH"/>
    <property type="match status" value="1"/>
</dbReference>
<protein>
    <submittedName>
        <fullName evidence="5">Iron-containing alcohol dehydrogenase family protein</fullName>
    </submittedName>
</protein>
<evidence type="ECO:0000259" key="4">
    <source>
        <dbReference type="Pfam" id="PF25137"/>
    </source>
</evidence>
<evidence type="ECO:0000313" key="6">
    <source>
        <dbReference type="Proteomes" id="UP001595690"/>
    </source>
</evidence>
<evidence type="ECO:0000259" key="3">
    <source>
        <dbReference type="Pfam" id="PF00465"/>
    </source>
</evidence>
<keyword evidence="6" id="KW-1185">Reference proteome</keyword>
<name>A0ABV8C047_9PSEU</name>
<evidence type="ECO:0000313" key="5">
    <source>
        <dbReference type="EMBL" id="MFC3895367.1"/>
    </source>
</evidence>
<dbReference type="Gene3D" id="3.40.50.1970">
    <property type="match status" value="1"/>
</dbReference>
<dbReference type="EMBL" id="JBHRZI010000023">
    <property type="protein sequence ID" value="MFC3895367.1"/>
    <property type="molecule type" value="Genomic_DNA"/>
</dbReference>
<gene>
    <name evidence="5" type="ORF">ACFOWZ_28135</name>
</gene>
<dbReference type="PANTHER" id="PTHR11496">
    <property type="entry name" value="ALCOHOL DEHYDROGENASE"/>
    <property type="match status" value="1"/>
</dbReference>
<feature type="domain" description="Alcohol dehydrogenase iron-type/glycerol dehydrogenase GldA" evidence="3">
    <location>
        <begin position="6"/>
        <end position="165"/>
    </location>
</feature>
<feature type="domain" description="Fe-containing alcohol dehydrogenase-like C-terminal" evidence="4">
    <location>
        <begin position="178"/>
        <end position="321"/>
    </location>
</feature>
<evidence type="ECO:0000256" key="2">
    <source>
        <dbReference type="ARBA" id="ARBA00023002"/>
    </source>
</evidence>
<reference evidence="6" key="1">
    <citation type="journal article" date="2019" name="Int. J. Syst. Evol. Microbiol.">
        <title>The Global Catalogue of Microorganisms (GCM) 10K type strain sequencing project: providing services to taxonomists for standard genome sequencing and annotation.</title>
        <authorList>
            <consortium name="The Broad Institute Genomics Platform"/>
            <consortium name="The Broad Institute Genome Sequencing Center for Infectious Disease"/>
            <person name="Wu L."/>
            <person name="Ma J."/>
        </authorList>
    </citation>
    <scope>NUCLEOTIDE SEQUENCE [LARGE SCALE GENOMIC DNA]</scope>
    <source>
        <strain evidence="6">CGMCC 4.7405</strain>
    </source>
</reference>
<sequence>MRLRLPPSVRFGAGSTTQLPDIVRECGMRRALVVTDHGVLAARVVDRVLDALDVPRTVYVCGSACATEITACRNALPGHDGVIAVGGGSVLDVAKAAVALHGSEGPLESLYGLERSQGPALPLVAVPTTPGSGGEVSSHAVVTDGERRHAVSGPSLVPRAVVIDPDLTATLPHQAMLACALDALMHGAEAYLARAATPFSDALALPGVRRIVSSLLSPDPEELSAGCLQANLAMAQANAGLVHALGYPLTQRYGIPHGIANVVVAPAVLRASRHVQEQRDADLASCFGAHDFADGLTALLDRLGVEREFPSGNADELATEALLYGPVRANWRFDATVDDMAAMYRAAP</sequence>
<dbReference type="Gene3D" id="1.20.1090.10">
    <property type="entry name" value="Dehydroquinate synthase-like - alpha domain"/>
    <property type="match status" value="1"/>
</dbReference>
<comment type="caution">
    <text evidence="5">The sequence shown here is derived from an EMBL/GenBank/DDBJ whole genome shotgun (WGS) entry which is preliminary data.</text>
</comment>
<evidence type="ECO:0000256" key="1">
    <source>
        <dbReference type="ARBA" id="ARBA00007358"/>
    </source>
</evidence>
<dbReference type="Pfam" id="PF25137">
    <property type="entry name" value="ADH_Fe_C"/>
    <property type="match status" value="1"/>
</dbReference>
<dbReference type="RefSeq" id="WP_382376914.1">
    <property type="nucleotide sequence ID" value="NZ_JBHRZI010000023.1"/>
</dbReference>
<proteinExistence type="inferred from homology"/>
<dbReference type="InterPro" id="IPR001670">
    <property type="entry name" value="ADH_Fe/GldA"/>
</dbReference>
<dbReference type="Proteomes" id="UP001595690">
    <property type="component" value="Unassembled WGS sequence"/>
</dbReference>
<keyword evidence="2" id="KW-0560">Oxidoreductase</keyword>
<dbReference type="SUPFAM" id="SSF56796">
    <property type="entry name" value="Dehydroquinate synthase-like"/>
    <property type="match status" value="1"/>
</dbReference>
<comment type="similarity">
    <text evidence="1">Belongs to the iron-containing alcohol dehydrogenase family.</text>
</comment>
<dbReference type="InterPro" id="IPR039697">
    <property type="entry name" value="Alcohol_dehydrogenase_Fe"/>
</dbReference>
<dbReference type="InterPro" id="IPR056798">
    <property type="entry name" value="ADH_Fe_C"/>
</dbReference>